<accession>A0ABV8QER1</accession>
<comment type="caution">
    <text evidence="1">The sequence shown here is derived from an EMBL/GenBank/DDBJ whole genome shotgun (WGS) entry which is preliminary data.</text>
</comment>
<organism evidence="1 2">
    <name type="scientific">Marinobacter lacisalsi</name>
    <dbReference type="NCBI Taxonomy" id="475979"/>
    <lineage>
        <taxon>Bacteria</taxon>
        <taxon>Pseudomonadati</taxon>
        <taxon>Pseudomonadota</taxon>
        <taxon>Gammaproteobacteria</taxon>
        <taxon>Pseudomonadales</taxon>
        <taxon>Marinobacteraceae</taxon>
        <taxon>Marinobacter</taxon>
    </lineage>
</organism>
<proteinExistence type="predicted"/>
<evidence type="ECO:0000313" key="1">
    <source>
        <dbReference type="EMBL" id="MFC4258845.1"/>
    </source>
</evidence>
<sequence>MSTGARHYALLLAPHLLADMDRVGLARIVHCSGFPEHEITSLYFEFSSVCRVLPAEPESIPPELWEYLLHCLQLVSTLVTTAEQADIEQARHNAVRKFLPLARDAVQHEYEEQQQEGTVELRLAALMRNPSSPEQSRELCKEALRLEREERYESAHHLTTEGLGLSRTMIVDCALTYAHRWIADSPDHFAPVDLVIRLLDLLYTVRQEVGTEPGGPDEDTIDRIVLGLGNVLFSDELGL</sequence>
<dbReference type="RefSeq" id="WP_379886371.1">
    <property type="nucleotide sequence ID" value="NZ_JBHSDI010000010.1"/>
</dbReference>
<keyword evidence="2" id="KW-1185">Reference proteome</keyword>
<name>A0ABV8QER1_9GAMM</name>
<dbReference type="Proteomes" id="UP001595798">
    <property type="component" value="Unassembled WGS sequence"/>
</dbReference>
<evidence type="ECO:0000313" key="2">
    <source>
        <dbReference type="Proteomes" id="UP001595798"/>
    </source>
</evidence>
<gene>
    <name evidence="1" type="ORF">ACFOZ5_07355</name>
</gene>
<protein>
    <submittedName>
        <fullName evidence="1">Uncharacterized protein</fullName>
    </submittedName>
</protein>
<dbReference type="EMBL" id="JBHSDI010000010">
    <property type="protein sequence ID" value="MFC4258845.1"/>
    <property type="molecule type" value="Genomic_DNA"/>
</dbReference>
<reference evidence="2" key="1">
    <citation type="journal article" date="2019" name="Int. J. Syst. Evol. Microbiol.">
        <title>The Global Catalogue of Microorganisms (GCM) 10K type strain sequencing project: providing services to taxonomists for standard genome sequencing and annotation.</title>
        <authorList>
            <consortium name="The Broad Institute Genomics Platform"/>
            <consortium name="The Broad Institute Genome Sequencing Center for Infectious Disease"/>
            <person name="Wu L."/>
            <person name="Ma J."/>
        </authorList>
    </citation>
    <scope>NUCLEOTIDE SEQUENCE [LARGE SCALE GENOMIC DNA]</scope>
    <source>
        <strain evidence="2">CECT 7297</strain>
    </source>
</reference>